<proteinExistence type="predicted"/>
<dbReference type="EMBL" id="JAFCMP010000223">
    <property type="protein sequence ID" value="KAG5182847.1"/>
    <property type="molecule type" value="Genomic_DNA"/>
</dbReference>
<evidence type="ECO:0000313" key="2">
    <source>
        <dbReference type="Proteomes" id="UP000664859"/>
    </source>
</evidence>
<protein>
    <submittedName>
        <fullName evidence="1">Uncharacterized protein</fullName>
    </submittedName>
</protein>
<dbReference type="AlphaFoldDB" id="A0A836CEI9"/>
<organism evidence="1 2">
    <name type="scientific">Tribonema minus</name>
    <dbReference type="NCBI Taxonomy" id="303371"/>
    <lineage>
        <taxon>Eukaryota</taxon>
        <taxon>Sar</taxon>
        <taxon>Stramenopiles</taxon>
        <taxon>Ochrophyta</taxon>
        <taxon>PX clade</taxon>
        <taxon>Xanthophyceae</taxon>
        <taxon>Tribonematales</taxon>
        <taxon>Tribonemataceae</taxon>
        <taxon>Tribonema</taxon>
    </lineage>
</organism>
<reference evidence="1" key="1">
    <citation type="submission" date="2021-02" db="EMBL/GenBank/DDBJ databases">
        <title>First Annotated Genome of the Yellow-green Alga Tribonema minus.</title>
        <authorList>
            <person name="Mahan K.M."/>
        </authorList>
    </citation>
    <scope>NUCLEOTIDE SEQUENCE</scope>
    <source>
        <strain evidence="1">UTEX B ZZ1240</strain>
    </source>
</reference>
<sequence>MNEGERAFPPLYSATRVDARHTAGVPRVPFGVRIRRFETGERRMLEGIGGGLLAGPVTQGDNGTLTAIPSGPVDSVSWQRDGVPLPWTTLVLTSMPVGEYAVAVTAGEGTATATAKVSFSAVRPLSVVAITKDASSYDTKDGSVKLYISDGVPPYSAQWSHGPTATYVLLRAGDYSVTVTDHSGASAVGTYHISQPTSFDIDDRLLEVNLMGDTTCRDLYCRTVEGRGAVCADEGVGALQMKRGYGEGAEGVASLVASPDGTGGAAKMLVSACSAGGISHPVLPLDSTGDVHVTGDLTIVGQHSVVTVPALEVNQRALSVSDLDPLQEDAGGGGVAFGSQGQHGIAFGWDCRGWEVQGDLVSRGLRFSDAASLTAGALSVRKWGCAITLNDDGLVLEGARVVDEVPTALHYLSTSGAQHVASGAYLGADDEGWRACPDSGFSATSFDAGDSSLAAAGLTCGPGVELTQTGVAVGGGVSASAQGLDLGASGTCVFGDLWRLRVSADDGSLQFERSEDGQYETKLAIQRIF</sequence>
<dbReference type="Proteomes" id="UP000664859">
    <property type="component" value="Unassembled WGS sequence"/>
</dbReference>
<gene>
    <name evidence="1" type="ORF">JKP88DRAFT_272816</name>
</gene>
<name>A0A836CEI9_9STRA</name>
<evidence type="ECO:0000313" key="1">
    <source>
        <dbReference type="EMBL" id="KAG5182847.1"/>
    </source>
</evidence>
<comment type="caution">
    <text evidence="1">The sequence shown here is derived from an EMBL/GenBank/DDBJ whole genome shotgun (WGS) entry which is preliminary data.</text>
</comment>
<keyword evidence="2" id="KW-1185">Reference proteome</keyword>
<accession>A0A836CEI9</accession>